<accession>A0A383DM10</accession>
<dbReference type="AlphaFoldDB" id="A0A383DM10"/>
<name>A0A383DM10_9ZZZZ</name>
<protein>
    <submittedName>
        <fullName evidence="1">Uncharacterized protein</fullName>
    </submittedName>
</protein>
<gene>
    <name evidence="1" type="ORF">METZ01_LOCUS498361</name>
</gene>
<dbReference type="EMBL" id="UINC01218470">
    <property type="protein sequence ID" value="SVE45507.1"/>
    <property type="molecule type" value="Genomic_DNA"/>
</dbReference>
<reference evidence="1" key="1">
    <citation type="submission" date="2018-05" db="EMBL/GenBank/DDBJ databases">
        <authorList>
            <person name="Lanie J.A."/>
            <person name="Ng W.-L."/>
            <person name="Kazmierczak K.M."/>
            <person name="Andrzejewski T.M."/>
            <person name="Davidsen T.M."/>
            <person name="Wayne K.J."/>
            <person name="Tettelin H."/>
            <person name="Glass J.I."/>
            <person name="Rusch D."/>
            <person name="Podicherti R."/>
            <person name="Tsui H.-C.T."/>
            <person name="Winkler M.E."/>
        </authorList>
    </citation>
    <scope>NUCLEOTIDE SEQUENCE</scope>
</reference>
<sequence>MTKDSKDELNAIMDRLEEEGETVFQHTYEGSGGLWGYVVKSLDEEFWAYDSGDREPSGPFPDLRSALAENSTGHPFLTAVCGSEIISSDLSTEALLDLLDISYLEAGDSLEVNSTWFHAVVVEVEPVTGPVTRNEILAHLPWAPQDPGPEPPHNCGSTVHMVWKMKRGAIKQKAKLIEAVRTCPLSELEGIV</sequence>
<proteinExistence type="predicted"/>
<feature type="non-terminal residue" evidence="1">
    <location>
        <position position="192"/>
    </location>
</feature>
<feature type="non-terminal residue" evidence="1">
    <location>
        <position position="1"/>
    </location>
</feature>
<evidence type="ECO:0000313" key="1">
    <source>
        <dbReference type="EMBL" id="SVE45507.1"/>
    </source>
</evidence>
<organism evidence="1">
    <name type="scientific">marine metagenome</name>
    <dbReference type="NCBI Taxonomy" id="408172"/>
    <lineage>
        <taxon>unclassified sequences</taxon>
        <taxon>metagenomes</taxon>
        <taxon>ecological metagenomes</taxon>
    </lineage>
</organism>